<feature type="domain" description="PAS" evidence="9">
    <location>
        <begin position="140"/>
        <end position="196"/>
    </location>
</feature>
<evidence type="ECO:0000256" key="4">
    <source>
        <dbReference type="ARBA" id="ARBA00022679"/>
    </source>
</evidence>
<dbReference type="EC" id="2.7.13.3" evidence="2"/>
<dbReference type="InterPro" id="IPR003661">
    <property type="entry name" value="HisK_dim/P_dom"/>
</dbReference>
<dbReference type="Pfam" id="PF08448">
    <property type="entry name" value="PAS_4"/>
    <property type="match status" value="2"/>
</dbReference>
<reference evidence="12" key="1">
    <citation type="submission" date="2020-06" db="EMBL/GenBank/DDBJ databases">
        <title>Draft genomic sequence of Geomonas sp. Red330.</title>
        <authorList>
            <person name="Itoh H."/>
            <person name="Zhenxing X."/>
            <person name="Ushijima N."/>
            <person name="Masuda Y."/>
            <person name="Shiratori Y."/>
            <person name="Senoo K."/>
        </authorList>
    </citation>
    <scope>NUCLEOTIDE SEQUENCE [LARGE SCALE GENOMIC DNA]</scope>
    <source>
        <strain evidence="12">Red330</strain>
    </source>
</reference>
<dbReference type="SMART" id="SM00388">
    <property type="entry name" value="HisKA"/>
    <property type="match status" value="1"/>
</dbReference>
<dbReference type="InterPro" id="IPR005467">
    <property type="entry name" value="His_kinase_dom"/>
</dbReference>
<evidence type="ECO:0000313" key="11">
    <source>
        <dbReference type="EMBL" id="GFO58819.1"/>
    </source>
</evidence>
<evidence type="ECO:0000256" key="2">
    <source>
        <dbReference type="ARBA" id="ARBA00012438"/>
    </source>
</evidence>
<dbReference type="PANTHER" id="PTHR42878">
    <property type="entry name" value="TWO-COMPONENT HISTIDINE KINASE"/>
    <property type="match status" value="1"/>
</dbReference>
<dbReference type="AlphaFoldDB" id="A0A6V8MGL1"/>
<dbReference type="Pfam" id="PF02518">
    <property type="entry name" value="HATPase_c"/>
    <property type="match status" value="1"/>
</dbReference>
<evidence type="ECO:0000256" key="7">
    <source>
        <dbReference type="SAM" id="Phobius"/>
    </source>
</evidence>
<keyword evidence="3" id="KW-0597">Phosphoprotein</keyword>
<dbReference type="GO" id="GO:0030295">
    <property type="term" value="F:protein kinase activator activity"/>
    <property type="evidence" value="ECO:0007669"/>
    <property type="project" value="TreeGrafter"/>
</dbReference>
<feature type="domain" description="Histidine kinase" evidence="8">
    <location>
        <begin position="421"/>
        <end position="634"/>
    </location>
</feature>
<dbReference type="InterPro" id="IPR025201">
    <property type="entry name" value="KdpD_TM"/>
</dbReference>
<dbReference type="FunFam" id="3.30.565.10:FF:000006">
    <property type="entry name" value="Sensor histidine kinase WalK"/>
    <property type="match status" value="1"/>
</dbReference>
<dbReference type="SUPFAM" id="SSF55874">
    <property type="entry name" value="ATPase domain of HSP90 chaperone/DNA topoisomerase II/histidine kinase"/>
    <property type="match status" value="1"/>
</dbReference>
<dbReference type="InterPro" id="IPR036097">
    <property type="entry name" value="HisK_dim/P_sf"/>
</dbReference>
<dbReference type="InterPro" id="IPR000014">
    <property type="entry name" value="PAS"/>
</dbReference>
<dbReference type="Gene3D" id="1.10.287.130">
    <property type="match status" value="1"/>
</dbReference>
<keyword evidence="12" id="KW-1185">Reference proteome</keyword>
<comment type="caution">
    <text evidence="11">The sequence shown here is derived from an EMBL/GenBank/DDBJ whole genome shotgun (WGS) entry which is preliminary data.</text>
</comment>
<dbReference type="Gene3D" id="3.30.450.20">
    <property type="entry name" value="PAS domain"/>
    <property type="match status" value="2"/>
</dbReference>
<keyword evidence="7" id="KW-0812">Transmembrane</keyword>
<dbReference type="PROSITE" id="PS50113">
    <property type="entry name" value="PAC"/>
    <property type="match status" value="2"/>
</dbReference>
<dbReference type="CDD" id="cd00130">
    <property type="entry name" value="PAS"/>
    <property type="match status" value="2"/>
</dbReference>
<dbReference type="FunFam" id="1.10.287.130:FF:000070">
    <property type="entry name" value="Histidine kinase sensor protein"/>
    <property type="match status" value="1"/>
</dbReference>
<dbReference type="SUPFAM" id="SSF55785">
    <property type="entry name" value="PYP-like sensor domain (PAS domain)"/>
    <property type="match status" value="2"/>
</dbReference>
<organism evidence="11 12">
    <name type="scientific">Geomonas silvestris</name>
    <dbReference type="NCBI Taxonomy" id="2740184"/>
    <lineage>
        <taxon>Bacteria</taxon>
        <taxon>Pseudomonadati</taxon>
        <taxon>Thermodesulfobacteriota</taxon>
        <taxon>Desulfuromonadia</taxon>
        <taxon>Geobacterales</taxon>
        <taxon>Geobacteraceae</taxon>
        <taxon>Geomonas</taxon>
    </lineage>
</organism>
<dbReference type="InterPro" id="IPR050351">
    <property type="entry name" value="BphY/WalK/GraS-like"/>
</dbReference>
<evidence type="ECO:0000259" key="8">
    <source>
        <dbReference type="PROSITE" id="PS50109"/>
    </source>
</evidence>
<dbReference type="InterPro" id="IPR013656">
    <property type="entry name" value="PAS_4"/>
</dbReference>
<evidence type="ECO:0000256" key="5">
    <source>
        <dbReference type="ARBA" id="ARBA00022777"/>
    </source>
</evidence>
<feature type="transmembrane region" description="Helical" evidence="7">
    <location>
        <begin position="91"/>
        <end position="111"/>
    </location>
</feature>
<dbReference type="PANTHER" id="PTHR42878:SF15">
    <property type="entry name" value="BACTERIOPHYTOCHROME"/>
    <property type="match status" value="1"/>
</dbReference>
<dbReference type="PRINTS" id="PR00344">
    <property type="entry name" value="BCTRLSENSOR"/>
</dbReference>
<dbReference type="PROSITE" id="PS50112">
    <property type="entry name" value="PAS"/>
    <property type="match status" value="2"/>
</dbReference>
<dbReference type="GO" id="GO:0007234">
    <property type="term" value="P:osmosensory signaling via phosphorelay pathway"/>
    <property type="evidence" value="ECO:0007669"/>
    <property type="project" value="TreeGrafter"/>
</dbReference>
<keyword evidence="7" id="KW-1133">Transmembrane helix</keyword>
<dbReference type="Proteomes" id="UP000556026">
    <property type="component" value="Unassembled WGS sequence"/>
</dbReference>
<dbReference type="InterPro" id="IPR035965">
    <property type="entry name" value="PAS-like_dom_sf"/>
</dbReference>
<protein>
    <recommendedName>
        <fullName evidence="2">histidine kinase</fullName>
        <ecNumber evidence="2">2.7.13.3</ecNumber>
    </recommendedName>
</protein>
<dbReference type="EMBL" id="BLXX01000002">
    <property type="protein sequence ID" value="GFO58819.1"/>
    <property type="molecule type" value="Genomic_DNA"/>
</dbReference>
<feature type="domain" description="PAS" evidence="9">
    <location>
        <begin position="267"/>
        <end position="311"/>
    </location>
</feature>
<keyword evidence="6 7" id="KW-0472">Membrane</keyword>
<dbReference type="SMART" id="SM00387">
    <property type="entry name" value="HATPase_c"/>
    <property type="match status" value="1"/>
</dbReference>
<dbReference type="RefSeq" id="WP_183353665.1">
    <property type="nucleotide sequence ID" value="NZ_BLXX01000002.1"/>
</dbReference>
<keyword evidence="5" id="KW-0418">Kinase</keyword>
<evidence type="ECO:0000259" key="10">
    <source>
        <dbReference type="PROSITE" id="PS50113"/>
    </source>
</evidence>
<evidence type="ECO:0000259" key="9">
    <source>
        <dbReference type="PROSITE" id="PS50112"/>
    </source>
</evidence>
<evidence type="ECO:0000256" key="3">
    <source>
        <dbReference type="ARBA" id="ARBA00022553"/>
    </source>
</evidence>
<dbReference type="GO" id="GO:0016020">
    <property type="term" value="C:membrane"/>
    <property type="evidence" value="ECO:0007669"/>
    <property type="project" value="UniProtKB-SubCell"/>
</dbReference>
<comment type="catalytic activity">
    <reaction evidence="1">
        <text>ATP + protein L-histidine = ADP + protein N-phospho-L-histidine.</text>
        <dbReference type="EC" id="2.7.13.3"/>
    </reaction>
</comment>
<dbReference type="InterPro" id="IPR003594">
    <property type="entry name" value="HATPase_dom"/>
</dbReference>
<dbReference type="Pfam" id="PF13493">
    <property type="entry name" value="DUF4118"/>
    <property type="match status" value="1"/>
</dbReference>
<dbReference type="Gene3D" id="3.30.565.10">
    <property type="entry name" value="Histidine kinase-like ATPase, C-terminal domain"/>
    <property type="match status" value="1"/>
</dbReference>
<dbReference type="Pfam" id="PF00512">
    <property type="entry name" value="HisKA"/>
    <property type="match status" value="1"/>
</dbReference>
<feature type="domain" description="PAC" evidence="10">
    <location>
        <begin position="214"/>
        <end position="266"/>
    </location>
</feature>
<accession>A0A6V8MGL1</accession>
<dbReference type="InterPro" id="IPR036890">
    <property type="entry name" value="HATPase_C_sf"/>
</dbReference>
<evidence type="ECO:0000256" key="6">
    <source>
        <dbReference type="ARBA" id="ARBA00023136"/>
    </source>
</evidence>
<proteinExistence type="predicted"/>
<gene>
    <name evidence="11" type="ORF">GMST_11440</name>
</gene>
<dbReference type="InterPro" id="IPR000700">
    <property type="entry name" value="PAS-assoc_C"/>
</dbReference>
<sequence length="648" mass="71625">MVWEAREKSPKLVLLLTPLLPAGAALSRVLCHGALGSISPFLTFYPAVVLAALLAGFPGGLLATALSAWLATYQWSAQSGASFSVTSVDRLETAVFLASGIFLSLLVEVMLRARARAEKAEVRARCAAEREQAALAIQRERNFLRQVIDAAPGNIFVLDAAGELCLVNEAMARFHGTTVKEMEGRSILEYLKGPQEITERLCGENREAIAGKIVNSEASFTDAGGRLHHFESVKSPVYEEDGSCDKLLVVSNDVTERRQAEQALKQNQELLNSIISGIPDAIYVKDTAGKYLLVNNAAERFIGKRAAELLGCCDRDVFARQEVPAILRENRVGHDPAEVELFEDTMTDAQGVRRAFLTTQGPLYDAQGNLTGSFGIARDVTEQKLAEEEFHKLNEELDKRVAERTEQLELAMKEQESFSYSVSHDLRSPLRHLNSYAAILKEEHSANISREGRELLDRICKASSKMGKLIDDLLELARTSRAPLNEESIDLSRIATISSLMLRQSDKARRVEFLIAEGIQVLGDKTLMRIVMDNLLSNAWKYTVQEKVALIEVGMELMDGQEVFYVSDNGTGFDMQYKDKLFGPFQRLHGAEFEGNGIGLATVKRAIERHGGTIWAEGEVGNGATFYFTLGREALTYPPQLRQNSAFN</sequence>
<dbReference type="GO" id="GO:0000155">
    <property type="term" value="F:phosphorelay sensor kinase activity"/>
    <property type="evidence" value="ECO:0007669"/>
    <property type="project" value="InterPro"/>
</dbReference>
<keyword evidence="4" id="KW-0808">Transferase</keyword>
<dbReference type="SUPFAM" id="SSF47384">
    <property type="entry name" value="Homodimeric domain of signal transducing histidine kinase"/>
    <property type="match status" value="1"/>
</dbReference>
<dbReference type="InterPro" id="IPR004358">
    <property type="entry name" value="Sig_transdc_His_kin-like_C"/>
</dbReference>
<name>A0A6V8MGL1_9BACT</name>
<dbReference type="CDD" id="cd00082">
    <property type="entry name" value="HisKA"/>
    <property type="match status" value="1"/>
</dbReference>
<evidence type="ECO:0000313" key="12">
    <source>
        <dbReference type="Proteomes" id="UP000556026"/>
    </source>
</evidence>
<dbReference type="NCBIfam" id="TIGR00229">
    <property type="entry name" value="sensory_box"/>
    <property type="match status" value="2"/>
</dbReference>
<feature type="domain" description="PAC" evidence="10">
    <location>
        <begin position="340"/>
        <end position="392"/>
    </location>
</feature>
<dbReference type="PROSITE" id="PS50109">
    <property type="entry name" value="HIS_KIN"/>
    <property type="match status" value="1"/>
</dbReference>
<dbReference type="GO" id="GO:0000156">
    <property type="term" value="F:phosphorelay response regulator activity"/>
    <property type="evidence" value="ECO:0007669"/>
    <property type="project" value="TreeGrafter"/>
</dbReference>
<dbReference type="SMART" id="SM00091">
    <property type="entry name" value="PAS"/>
    <property type="match status" value="2"/>
</dbReference>
<feature type="transmembrane region" description="Helical" evidence="7">
    <location>
        <begin position="43"/>
        <end position="70"/>
    </location>
</feature>
<evidence type="ECO:0000256" key="1">
    <source>
        <dbReference type="ARBA" id="ARBA00000085"/>
    </source>
</evidence>